<dbReference type="SUPFAM" id="SSF81901">
    <property type="entry name" value="HCP-like"/>
    <property type="match status" value="1"/>
</dbReference>
<comment type="caution">
    <text evidence="1">The sequence shown here is derived from an EMBL/GenBank/DDBJ whole genome shotgun (WGS) entry which is preliminary data.</text>
</comment>
<dbReference type="EMBL" id="BCMS01000003">
    <property type="protein sequence ID" value="GAQ23523.1"/>
    <property type="molecule type" value="Genomic_DNA"/>
</dbReference>
<accession>A0A100HMM0</accession>
<organism evidence="1 2">
    <name type="scientific">Deinococcus grandis</name>
    <dbReference type="NCBI Taxonomy" id="57498"/>
    <lineage>
        <taxon>Bacteria</taxon>
        <taxon>Thermotogati</taxon>
        <taxon>Deinococcota</taxon>
        <taxon>Deinococci</taxon>
        <taxon>Deinococcales</taxon>
        <taxon>Deinococcaceae</taxon>
        <taxon>Deinococcus</taxon>
    </lineage>
</organism>
<dbReference type="InterPro" id="IPR027417">
    <property type="entry name" value="P-loop_NTPase"/>
</dbReference>
<dbReference type="SUPFAM" id="SSF52540">
    <property type="entry name" value="P-loop containing nucleoside triphosphate hydrolases"/>
    <property type="match status" value="1"/>
</dbReference>
<evidence type="ECO:0000313" key="1">
    <source>
        <dbReference type="EMBL" id="GAQ23523.1"/>
    </source>
</evidence>
<sequence>MPNRPHILTDLRNPATTVVTLVAGNGYGKSTHLVALSTDPGHLYIRLSDADPDPISIARVIARALPSHPGNQLPYELSRSTVTERAAAAALRHDLNLHAPLTLLLDDAETLNNDGRRFFTNLLPQLSGIRWIVASTTPEDFPTRTLRLRNVPTQLITDRELALSTDEMRNMGLTDAQMELTQGWPAAVSLITLGDDPRVVAQELLLTVPDTIIPSLRRASLLPTWRTLDPVNTALNLTEGWLATALSYGVPCTRLDNDAWVPHPIVREELRLQLRVLPSEYASAQQAIAGALETHQPMAAVEAYLASGAGTEARALLERMLPTLRSAEQLSAALPLFQRASPEPGSPLHVAYAQACFEAGALVRGLSMAEQALGAGADPASTHALIGQFRYRTGNYELAVQHLQAAITSSTQAPPYALLAQLSLVYAQHAQQLTGDAAREYAQKADEAAYTVLATGDLTEELGSAMVLARVARTLACAVLGARQAGRESARLAREAAEVLTPSLDVLTALHQLARYWADDGDLDTAAELLALAVSMDTAQRDTALQVAVTRARLYLRHGDADSCAHYATQAAAIAEELHHQPALREALILLAATAVLPVGDATSIRLQRLRDRLGHERDVHTALAYLDQAFLNPNRRVTGSRLALPLELRALLLVAALRSQTLDITLSSELDFLYRRLGAGVINSYGQLLKVAIPPLLPGMNHRQTLEVAILRPMPEIRVNGTVLDLQPVLVLPMIILAQRGELAVSAAQDVYAPDYRGKPEQNHYKLKTAFKAATGHTAPLGSERGSLTLSGWHVRSDLNALSECPFQDLLRLYRAPVYARHDPTPALTDLRDEARRILAQRLAQWSRVDPDAAEAARVELCTRDPLLISLSRPAGALAP</sequence>
<dbReference type="InterPro" id="IPR011990">
    <property type="entry name" value="TPR-like_helical_dom_sf"/>
</dbReference>
<dbReference type="Proteomes" id="UP000056209">
    <property type="component" value="Unassembled WGS sequence"/>
</dbReference>
<protein>
    <submittedName>
        <fullName evidence="1">Uncharacterized protein</fullName>
    </submittedName>
</protein>
<evidence type="ECO:0000313" key="2">
    <source>
        <dbReference type="Proteomes" id="UP000056209"/>
    </source>
</evidence>
<name>A0A100HMM0_9DEIO</name>
<dbReference type="OrthoDB" id="65308at2"/>
<dbReference type="RefSeq" id="WP_153013912.1">
    <property type="nucleotide sequence ID" value="NZ_BCMS01000003.1"/>
</dbReference>
<proteinExistence type="predicted"/>
<reference evidence="2" key="1">
    <citation type="submission" date="2015-11" db="EMBL/GenBank/DDBJ databases">
        <title>Draft Genome Sequence of the Radioresistant Bacterium Deinococcus grandis, Isolated from Freshwater Fish in Japan.</title>
        <authorList>
            <person name="Satoh K."/>
            <person name="Onodera T."/>
            <person name="Omoso K."/>
            <person name="Takeda-Yano K."/>
            <person name="Katayama T."/>
            <person name="Oono Y."/>
            <person name="Narumi I."/>
        </authorList>
    </citation>
    <scope>NUCLEOTIDE SEQUENCE [LARGE SCALE GENOMIC DNA]</scope>
    <source>
        <strain evidence="2">ATCC 43672</strain>
    </source>
</reference>
<gene>
    <name evidence="1" type="ORF">DEIGR_310042</name>
</gene>
<keyword evidence="2" id="KW-1185">Reference proteome</keyword>
<dbReference type="Gene3D" id="1.25.40.10">
    <property type="entry name" value="Tetratricopeptide repeat domain"/>
    <property type="match status" value="1"/>
</dbReference>
<dbReference type="AlphaFoldDB" id="A0A100HMM0"/>